<dbReference type="OMA" id="CEMIRKH"/>
<reference evidence="6" key="1">
    <citation type="submission" date="2013-02" db="EMBL/GenBank/DDBJ databases">
        <authorList>
            <person name="Hughes D."/>
        </authorList>
    </citation>
    <scope>NUCLEOTIDE SEQUENCE</scope>
    <source>
        <strain>Durham</strain>
        <strain evidence="6">NC isolate 2 -- Noor lab</strain>
    </source>
</reference>
<dbReference type="Pfam" id="PF00656">
    <property type="entry name" value="Peptidase_C14"/>
    <property type="match status" value="1"/>
</dbReference>
<dbReference type="STRING" id="36166.T1GXB4"/>
<evidence type="ECO:0000259" key="4">
    <source>
        <dbReference type="PROSITE" id="PS50208"/>
    </source>
</evidence>
<dbReference type="PANTHER" id="PTHR10454">
    <property type="entry name" value="CASPASE"/>
    <property type="match status" value="1"/>
</dbReference>
<feature type="domain" description="Caspase family p20" evidence="4">
    <location>
        <begin position="18"/>
        <end position="136"/>
    </location>
</feature>
<dbReference type="PROSITE" id="PS50207">
    <property type="entry name" value="CASPASE_P10"/>
    <property type="match status" value="1"/>
</dbReference>
<dbReference type="GO" id="GO:0043525">
    <property type="term" value="P:positive regulation of neuron apoptotic process"/>
    <property type="evidence" value="ECO:0007669"/>
    <property type="project" value="TreeGrafter"/>
</dbReference>
<feature type="domain" description="Caspase family p10" evidence="3">
    <location>
        <begin position="154"/>
        <end position="205"/>
    </location>
</feature>
<evidence type="ECO:0000313" key="6">
    <source>
        <dbReference type="Proteomes" id="UP000015102"/>
    </source>
</evidence>
<dbReference type="InterPro" id="IPR011600">
    <property type="entry name" value="Pept_C14_caspase"/>
</dbReference>
<dbReference type="GO" id="GO:0005737">
    <property type="term" value="C:cytoplasm"/>
    <property type="evidence" value="ECO:0007669"/>
    <property type="project" value="TreeGrafter"/>
</dbReference>
<accession>T1GXB4</accession>
<dbReference type="PROSITE" id="PS50208">
    <property type="entry name" value="CASPASE_P20"/>
    <property type="match status" value="1"/>
</dbReference>
<evidence type="ECO:0000259" key="3">
    <source>
        <dbReference type="PROSITE" id="PS50207"/>
    </source>
</evidence>
<dbReference type="PRINTS" id="PR00376">
    <property type="entry name" value="IL1BCENZYME"/>
</dbReference>
<reference evidence="5" key="2">
    <citation type="submission" date="2015-06" db="UniProtKB">
        <authorList>
            <consortium name="EnsemblMetazoa"/>
        </authorList>
    </citation>
    <scope>IDENTIFICATION</scope>
</reference>
<evidence type="ECO:0000313" key="5">
    <source>
        <dbReference type="EnsemblMetazoa" id="MESCA008459-PA"/>
    </source>
</evidence>
<dbReference type="EnsemblMetazoa" id="MESCA008459-RA">
    <property type="protein sequence ID" value="MESCA008459-PA"/>
    <property type="gene ID" value="MESCA008459"/>
</dbReference>
<dbReference type="GO" id="GO:0006915">
    <property type="term" value="P:apoptotic process"/>
    <property type="evidence" value="ECO:0007669"/>
    <property type="project" value="TreeGrafter"/>
</dbReference>
<dbReference type="InterPro" id="IPR015917">
    <property type="entry name" value="Pept_C14A"/>
</dbReference>
<dbReference type="AlphaFoldDB" id="T1GXB4"/>
<dbReference type="EMBL" id="CAQQ02382243">
    <property type="status" value="NOT_ANNOTATED_CDS"/>
    <property type="molecule type" value="Genomic_DNA"/>
</dbReference>
<protein>
    <recommendedName>
        <fullName evidence="7">Caspase family p20 domain-containing protein</fullName>
    </recommendedName>
</protein>
<proteinExistence type="inferred from homology"/>
<evidence type="ECO:0000256" key="2">
    <source>
        <dbReference type="RuleBase" id="RU003971"/>
    </source>
</evidence>
<dbReference type="SMART" id="SM00115">
    <property type="entry name" value="CASc"/>
    <property type="match status" value="1"/>
</dbReference>
<dbReference type="PANTHER" id="PTHR10454:SF232">
    <property type="entry name" value="AT03047P-RELATED"/>
    <property type="match status" value="1"/>
</dbReference>
<dbReference type="SUPFAM" id="SSF52129">
    <property type="entry name" value="Caspase-like"/>
    <property type="match status" value="1"/>
</dbReference>
<dbReference type="HOGENOM" id="CLU_1205974_0_0_1"/>
<evidence type="ECO:0000256" key="1">
    <source>
        <dbReference type="ARBA" id="ARBA00010134"/>
    </source>
</evidence>
<dbReference type="GO" id="GO:0006508">
    <property type="term" value="P:proteolysis"/>
    <property type="evidence" value="ECO:0007669"/>
    <property type="project" value="InterPro"/>
</dbReference>
<dbReference type="GO" id="GO:0004197">
    <property type="term" value="F:cysteine-type endopeptidase activity"/>
    <property type="evidence" value="ECO:0007669"/>
    <property type="project" value="InterPro"/>
</dbReference>
<sequence>MPRVFENSSESLQNPTKAIIFSNERFDGFPEIQLDNNLHVGKLEIILPNFNVDVQVFREKTANEIKEIVKSLHRADLSNYSSLMLIIVSNGVNKGRVYAKDTLYDLEDDIFTPIIDNRTLANKPKIFIIDANRGSKDFNNITHDAARFSRRPNQIIKLFSTYDGYKSYRTPQGHSLLLDRLCVNLENSGNSCNLKELFTNVQKEVIDISGENAYPIINSSLTLNYYLGQQ</sequence>
<dbReference type="InterPro" id="IPR002398">
    <property type="entry name" value="Pept_C14"/>
</dbReference>
<dbReference type="Gene3D" id="3.40.50.1460">
    <property type="match status" value="1"/>
</dbReference>
<organism evidence="5 6">
    <name type="scientific">Megaselia scalaris</name>
    <name type="common">Humpbacked fly</name>
    <name type="synonym">Phora scalaris</name>
    <dbReference type="NCBI Taxonomy" id="36166"/>
    <lineage>
        <taxon>Eukaryota</taxon>
        <taxon>Metazoa</taxon>
        <taxon>Ecdysozoa</taxon>
        <taxon>Arthropoda</taxon>
        <taxon>Hexapoda</taxon>
        <taxon>Insecta</taxon>
        <taxon>Pterygota</taxon>
        <taxon>Neoptera</taxon>
        <taxon>Endopterygota</taxon>
        <taxon>Diptera</taxon>
        <taxon>Brachycera</taxon>
        <taxon>Muscomorpha</taxon>
        <taxon>Platypezoidea</taxon>
        <taxon>Phoridae</taxon>
        <taxon>Megaseliini</taxon>
        <taxon>Megaselia</taxon>
    </lineage>
</organism>
<dbReference type="InterPro" id="IPR029030">
    <property type="entry name" value="Caspase-like_dom_sf"/>
</dbReference>
<dbReference type="InterPro" id="IPR001309">
    <property type="entry name" value="Pept_C14_p20"/>
</dbReference>
<comment type="similarity">
    <text evidence="1 2">Belongs to the peptidase C14A family.</text>
</comment>
<evidence type="ECO:0008006" key="7">
    <source>
        <dbReference type="Google" id="ProtNLM"/>
    </source>
</evidence>
<keyword evidence="6" id="KW-1185">Reference proteome</keyword>
<dbReference type="Proteomes" id="UP000015102">
    <property type="component" value="Unassembled WGS sequence"/>
</dbReference>
<name>T1GXB4_MEGSC</name>
<dbReference type="InterPro" id="IPR002138">
    <property type="entry name" value="Pept_C14_p10"/>
</dbReference>